<dbReference type="InterPro" id="IPR045049">
    <property type="entry name" value="Pcy1-like"/>
</dbReference>
<dbReference type="PANTHER" id="PTHR10739">
    <property type="entry name" value="CYTIDYLYLTRANSFERASE"/>
    <property type="match status" value="1"/>
</dbReference>
<dbReference type="Proteomes" id="UP000078561">
    <property type="component" value="Unassembled WGS sequence"/>
</dbReference>
<evidence type="ECO:0000256" key="10">
    <source>
        <dbReference type="ARBA" id="ARBA00026101"/>
    </source>
</evidence>
<dbReference type="FunCoup" id="A0A163JA53">
    <property type="interactions" value="354"/>
</dbReference>
<evidence type="ECO:0000256" key="2">
    <source>
        <dbReference type="ARBA" id="ARBA00010101"/>
    </source>
</evidence>
<dbReference type="NCBIfam" id="TIGR00125">
    <property type="entry name" value="cyt_tran_rel"/>
    <property type="match status" value="1"/>
</dbReference>
<dbReference type="FunFam" id="3.40.50.620:FF:000016">
    <property type="entry name" value="Putative choline-phosphate cytidylyltransferase B"/>
    <property type="match status" value="1"/>
</dbReference>
<dbReference type="Pfam" id="PF01467">
    <property type="entry name" value="CTP_transf_like"/>
    <property type="match status" value="1"/>
</dbReference>
<evidence type="ECO:0000313" key="13">
    <source>
        <dbReference type="EMBL" id="SAL97992.1"/>
    </source>
</evidence>
<comment type="pathway">
    <text evidence="1">Lipid metabolism.</text>
</comment>
<evidence type="ECO:0000256" key="6">
    <source>
        <dbReference type="ARBA" id="ARBA00023098"/>
    </source>
</evidence>
<evidence type="ECO:0000256" key="7">
    <source>
        <dbReference type="ARBA" id="ARBA00023209"/>
    </source>
</evidence>
<dbReference type="GO" id="GO:0031210">
    <property type="term" value="F:phosphatidylcholine binding"/>
    <property type="evidence" value="ECO:0007669"/>
    <property type="project" value="TreeGrafter"/>
</dbReference>
<dbReference type="OMA" id="GFRINPP"/>
<dbReference type="GO" id="GO:0004105">
    <property type="term" value="F:choline-phosphate cytidylyltransferase activity"/>
    <property type="evidence" value="ECO:0007669"/>
    <property type="project" value="UniProtKB-EC"/>
</dbReference>
<evidence type="ECO:0000256" key="4">
    <source>
        <dbReference type="ARBA" id="ARBA00022679"/>
    </source>
</evidence>
<dbReference type="InterPro" id="IPR004821">
    <property type="entry name" value="Cyt_trans-like"/>
</dbReference>
<dbReference type="InParanoid" id="A0A163JA53"/>
<keyword evidence="7" id="KW-0594">Phospholipid biosynthesis</keyword>
<accession>A0A163JA53</accession>
<dbReference type="EMBL" id="LT552047">
    <property type="protein sequence ID" value="SAL97992.1"/>
    <property type="molecule type" value="Genomic_DNA"/>
</dbReference>
<feature type="compositionally biased region" description="Low complexity" evidence="11">
    <location>
        <begin position="340"/>
        <end position="359"/>
    </location>
</feature>
<evidence type="ECO:0000259" key="12">
    <source>
        <dbReference type="Pfam" id="PF01467"/>
    </source>
</evidence>
<comment type="pathway">
    <text evidence="9">Phospholipid metabolism; phosphatidylcholine biosynthesis; phosphatidylcholine from phosphocholine: step 1/2.</text>
</comment>
<feature type="region of interest" description="Disordered" evidence="11">
    <location>
        <begin position="1"/>
        <end position="40"/>
    </location>
</feature>
<dbReference type="SUPFAM" id="SSF52374">
    <property type="entry name" value="Nucleotidylyl transferase"/>
    <property type="match status" value="1"/>
</dbReference>
<dbReference type="PANTHER" id="PTHR10739:SF13">
    <property type="entry name" value="CHOLINE-PHOSPHATE CYTIDYLYLTRANSFERASE"/>
    <property type="match status" value="1"/>
</dbReference>
<feature type="compositionally biased region" description="Polar residues" evidence="11">
    <location>
        <begin position="1"/>
        <end position="10"/>
    </location>
</feature>
<dbReference type="CDD" id="cd02174">
    <property type="entry name" value="CCT"/>
    <property type="match status" value="1"/>
</dbReference>
<evidence type="ECO:0000256" key="5">
    <source>
        <dbReference type="ARBA" id="ARBA00022695"/>
    </source>
</evidence>
<evidence type="ECO:0000256" key="11">
    <source>
        <dbReference type="SAM" id="MobiDB-lite"/>
    </source>
</evidence>
<dbReference type="InterPro" id="IPR041723">
    <property type="entry name" value="CCT"/>
</dbReference>
<organism evidence="13">
    <name type="scientific">Absidia glauca</name>
    <name type="common">Pin mould</name>
    <dbReference type="NCBI Taxonomy" id="4829"/>
    <lineage>
        <taxon>Eukaryota</taxon>
        <taxon>Fungi</taxon>
        <taxon>Fungi incertae sedis</taxon>
        <taxon>Mucoromycota</taxon>
        <taxon>Mucoromycotina</taxon>
        <taxon>Mucoromycetes</taxon>
        <taxon>Mucorales</taxon>
        <taxon>Cunninghamellaceae</taxon>
        <taxon>Absidia</taxon>
    </lineage>
</organism>
<protein>
    <recommendedName>
        <fullName evidence="10">choline-phosphate cytidylyltransferase</fullName>
        <ecNumber evidence="10">2.7.7.15</ecNumber>
    </recommendedName>
</protein>
<sequence length="370" mass="42075">MSPLASTNKQNSKRKRASELTFSHDASDEDNVEMDTASTLTKDVPVVESSAGGDVPESDSVLVARLEKKYGFKINMCLTYLSLLQPQQPPTDRPVRIYSDGIFDLFHFGHAKALEQSKKAFKNVHLLVGVSNDIETHKRKGKTVMSDVERYEAVRHCKWVDEVVRDAPWFVTQEFLDKHQIDYVAHDAEPYGSSESGDVYAFVKDQGRFWPTERTEGISTSDLITRIVRDYDAYLRRNLERGVSAKDLNISFLKERKIKTKKSIDDLRHTIKSALHDTFGLWEDRSHDFVRQFSGIFGAEDVVDKFWKKRHRKRLLLDDSSCANSREVSEDDEGSDHDTTTTSNSPSSSGSSSSNVGTSKQQQKKRKLEK</sequence>
<proteinExistence type="inferred from homology"/>
<keyword evidence="6" id="KW-0443">Lipid metabolism</keyword>
<keyword evidence="3" id="KW-0444">Lipid biosynthesis</keyword>
<dbReference type="InterPro" id="IPR014729">
    <property type="entry name" value="Rossmann-like_a/b/a_fold"/>
</dbReference>
<gene>
    <name evidence="13" type="primary">ABSGL_03519.1 scaffold 4609</name>
</gene>
<dbReference type="STRING" id="4829.A0A163JA53"/>
<evidence type="ECO:0000256" key="9">
    <source>
        <dbReference type="ARBA" id="ARBA00025706"/>
    </source>
</evidence>
<evidence type="ECO:0000256" key="1">
    <source>
        <dbReference type="ARBA" id="ARBA00005189"/>
    </source>
</evidence>
<dbReference type="OrthoDB" id="17102at2759"/>
<dbReference type="Gene3D" id="3.40.50.620">
    <property type="entry name" value="HUPs"/>
    <property type="match status" value="1"/>
</dbReference>
<evidence type="ECO:0000313" key="14">
    <source>
        <dbReference type="Proteomes" id="UP000078561"/>
    </source>
</evidence>
<name>A0A163JA53_ABSGL</name>
<comment type="similarity">
    <text evidence="2">Belongs to the cytidylyltransferase family.</text>
</comment>
<evidence type="ECO:0000256" key="3">
    <source>
        <dbReference type="ARBA" id="ARBA00022516"/>
    </source>
</evidence>
<reference evidence="13" key="1">
    <citation type="submission" date="2016-04" db="EMBL/GenBank/DDBJ databases">
        <authorList>
            <person name="Evans L.H."/>
            <person name="Alamgir A."/>
            <person name="Owens N."/>
            <person name="Weber N.D."/>
            <person name="Virtaneva K."/>
            <person name="Barbian K."/>
            <person name="Babar A."/>
            <person name="Rosenke K."/>
        </authorList>
    </citation>
    <scope>NUCLEOTIDE SEQUENCE [LARGE SCALE GENOMIC DNA]</scope>
    <source>
        <strain evidence="13">CBS 101.48</strain>
    </source>
</reference>
<keyword evidence="14" id="KW-1185">Reference proteome</keyword>
<feature type="region of interest" description="Disordered" evidence="11">
    <location>
        <begin position="323"/>
        <end position="370"/>
    </location>
</feature>
<keyword evidence="5" id="KW-0548">Nucleotidyltransferase</keyword>
<dbReference type="GO" id="GO:0005635">
    <property type="term" value="C:nuclear envelope"/>
    <property type="evidence" value="ECO:0007669"/>
    <property type="project" value="TreeGrafter"/>
</dbReference>
<dbReference type="EC" id="2.7.7.15" evidence="10"/>
<keyword evidence="8" id="KW-1208">Phospholipid metabolism</keyword>
<feature type="domain" description="Cytidyltransferase-like" evidence="12">
    <location>
        <begin position="100"/>
        <end position="226"/>
    </location>
</feature>
<dbReference type="AlphaFoldDB" id="A0A163JA53"/>
<keyword evidence="4" id="KW-0808">Transferase</keyword>
<evidence type="ECO:0000256" key="8">
    <source>
        <dbReference type="ARBA" id="ARBA00023264"/>
    </source>
</evidence>